<evidence type="ECO:0000313" key="3">
    <source>
        <dbReference type="Proteomes" id="UP000662200"/>
    </source>
</evidence>
<keyword evidence="3" id="KW-1185">Reference proteome</keyword>
<dbReference type="AlphaFoldDB" id="A0A8J3BUG6"/>
<proteinExistence type="predicted"/>
<feature type="region of interest" description="Disordered" evidence="1">
    <location>
        <begin position="53"/>
        <end position="82"/>
    </location>
</feature>
<reference evidence="2" key="1">
    <citation type="journal article" date="2014" name="Int. J. Syst. Evol. Microbiol.">
        <title>Complete genome sequence of Corynebacterium casei LMG S-19264T (=DSM 44701T), isolated from a smear-ripened cheese.</title>
        <authorList>
            <consortium name="US DOE Joint Genome Institute (JGI-PGF)"/>
            <person name="Walter F."/>
            <person name="Albersmeier A."/>
            <person name="Kalinowski J."/>
            <person name="Ruckert C."/>
        </authorList>
    </citation>
    <scope>NUCLEOTIDE SEQUENCE</scope>
    <source>
        <strain evidence="2">JCM 3091</strain>
    </source>
</reference>
<comment type="caution">
    <text evidence="2">The sequence shown here is derived from an EMBL/GenBank/DDBJ whole genome shotgun (WGS) entry which is preliminary data.</text>
</comment>
<gene>
    <name evidence="2" type="ORF">GCM10010124_31570</name>
</gene>
<name>A0A8J3BUG6_9ACTN</name>
<organism evidence="2 3">
    <name type="scientific">Pilimelia terevasa</name>
    <dbReference type="NCBI Taxonomy" id="53372"/>
    <lineage>
        <taxon>Bacteria</taxon>
        <taxon>Bacillati</taxon>
        <taxon>Actinomycetota</taxon>
        <taxon>Actinomycetes</taxon>
        <taxon>Micromonosporales</taxon>
        <taxon>Micromonosporaceae</taxon>
        <taxon>Pilimelia</taxon>
    </lineage>
</organism>
<dbReference type="EMBL" id="BMQC01000011">
    <property type="protein sequence ID" value="GGK36586.1"/>
    <property type="molecule type" value="Genomic_DNA"/>
</dbReference>
<accession>A0A8J3BUG6</accession>
<dbReference type="RefSeq" id="WP_189115101.1">
    <property type="nucleotide sequence ID" value="NZ_BMQC01000011.1"/>
</dbReference>
<evidence type="ECO:0000313" key="2">
    <source>
        <dbReference type="EMBL" id="GGK36586.1"/>
    </source>
</evidence>
<dbReference type="Proteomes" id="UP000662200">
    <property type="component" value="Unassembled WGS sequence"/>
</dbReference>
<evidence type="ECO:0000256" key="1">
    <source>
        <dbReference type="SAM" id="MobiDB-lite"/>
    </source>
</evidence>
<sequence>MALSFTFELGRVLELAEHAVAASAHADPIGNEPAGPALLLGCNDGVYLLSNGDPQVPPAADQPPHSTLLAASSNEAPPMSTPGVYPAGGGLSGLYPSLEAAAAAGAVHLDLRISPLPLLTADGGPLLETLRGGAAAEHRRVRMTFDRGGDNPPTITTE</sequence>
<protein>
    <submittedName>
        <fullName evidence="2">Uncharacterized protein</fullName>
    </submittedName>
</protein>
<reference evidence="2" key="2">
    <citation type="submission" date="2020-09" db="EMBL/GenBank/DDBJ databases">
        <authorList>
            <person name="Sun Q."/>
            <person name="Ohkuma M."/>
        </authorList>
    </citation>
    <scope>NUCLEOTIDE SEQUENCE</scope>
    <source>
        <strain evidence="2">JCM 3091</strain>
    </source>
</reference>